<evidence type="ECO:0000313" key="3">
    <source>
        <dbReference type="Proteomes" id="UP000824120"/>
    </source>
</evidence>
<reference evidence="2 3" key="1">
    <citation type="submission" date="2020-09" db="EMBL/GenBank/DDBJ databases">
        <title>De no assembly of potato wild relative species, Solanum commersonii.</title>
        <authorList>
            <person name="Cho K."/>
        </authorList>
    </citation>
    <scope>NUCLEOTIDE SEQUENCE [LARGE SCALE GENOMIC DNA]</scope>
    <source>
        <strain evidence="2">LZ3.2</strain>
        <tissue evidence="2">Leaf</tissue>
    </source>
</reference>
<evidence type="ECO:0000313" key="2">
    <source>
        <dbReference type="EMBL" id="KAG5591626.1"/>
    </source>
</evidence>
<comment type="caution">
    <text evidence="2">The sequence shown here is derived from an EMBL/GenBank/DDBJ whole genome shotgun (WGS) entry which is preliminary data.</text>
</comment>
<dbReference type="AlphaFoldDB" id="A0A9J5XV48"/>
<dbReference type="PANTHER" id="PTHR47481">
    <property type="match status" value="1"/>
</dbReference>
<dbReference type="Pfam" id="PF14223">
    <property type="entry name" value="Retrotran_gag_2"/>
    <property type="match status" value="1"/>
</dbReference>
<dbReference type="Proteomes" id="UP000824120">
    <property type="component" value="Chromosome 8"/>
</dbReference>
<protein>
    <submittedName>
        <fullName evidence="2">Uncharacterized protein</fullName>
    </submittedName>
</protein>
<keyword evidence="3" id="KW-1185">Reference proteome</keyword>
<proteinExistence type="predicted"/>
<dbReference type="EMBL" id="JACXVP010000008">
    <property type="protein sequence ID" value="KAG5591626.1"/>
    <property type="molecule type" value="Genomic_DNA"/>
</dbReference>
<gene>
    <name evidence="2" type="ORF">H5410_042140</name>
</gene>
<dbReference type="OrthoDB" id="913062at2759"/>
<sequence>MTTQPLSISESVTSTVPSLPISTPNISSTICSMSTTPLSSSFSLPSVPSPLVSIPTSLSGQALSTSLGSTSGLPFVSPCSTNFDPIFSPTFSSSASLAAPNIMNLVTIKLQSVEDCLTWRTQFTSLLISHDLLGFVDGSFKPPSPFICDSSGNQQHNPNYRSWLRVDQSVRSWIFSTLSREVLVDVHLLPTSHDIWLSLNRRYMDASQANSLDLKRQLTTLPINSPVSNQDFIDHVLLGLGKEYDTLVGIITHFPGQLTLEDLHSKLLLHEQRLQRFKGRDPPSLPQAFAAQNTHSNSSSTSHSYQGGCGRGRTYSPKGRGRGGRGRGSSGRFHQHQGSTTNNFPRNDSTGQITSGIDSASHVSYVSQSTNTSSPSSGVLGSHPSILISAASAHMTPSEGNGALLDINKIGYYQIHATSRPLHLHSTIHVPNLSHNLIYVKRLCDDNNCYVTFDSSSASIKDKVTGQPLLKASNKGDIYPVSSSSAHSLLVLLLLCNNQEIYGTAVYAIVVLVS</sequence>
<evidence type="ECO:0000256" key="1">
    <source>
        <dbReference type="SAM" id="MobiDB-lite"/>
    </source>
</evidence>
<accession>A0A9J5XV48</accession>
<feature type="compositionally biased region" description="Polar residues" evidence="1">
    <location>
        <begin position="336"/>
        <end position="356"/>
    </location>
</feature>
<feature type="region of interest" description="Disordered" evidence="1">
    <location>
        <begin position="278"/>
        <end position="356"/>
    </location>
</feature>
<feature type="compositionally biased region" description="Low complexity" evidence="1">
    <location>
        <begin position="293"/>
        <end position="304"/>
    </location>
</feature>
<dbReference type="PANTHER" id="PTHR47481:SF37">
    <property type="entry name" value="RETROTRANSPOSON GAG DOMAIN-CONTAINING PROTEIN"/>
    <property type="match status" value="1"/>
</dbReference>
<organism evidence="2 3">
    <name type="scientific">Solanum commersonii</name>
    <name type="common">Commerson's wild potato</name>
    <name type="synonym">Commerson's nightshade</name>
    <dbReference type="NCBI Taxonomy" id="4109"/>
    <lineage>
        <taxon>Eukaryota</taxon>
        <taxon>Viridiplantae</taxon>
        <taxon>Streptophyta</taxon>
        <taxon>Embryophyta</taxon>
        <taxon>Tracheophyta</taxon>
        <taxon>Spermatophyta</taxon>
        <taxon>Magnoliopsida</taxon>
        <taxon>eudicotyledons</taxon>
        <taxon>Gunneridae</taxon>
        <taxon>Pentapetalae</taxon>
        <taxon>asterids</taxon>
        <taxon>lamiids</taxon>
        <taxon>Solanales</taxon>
        <taxon>Solanaceae</taxon>
        <taxon>Solanoideae</taxon>
        <taxon>Solaneae</taxon>
        <taxon>Solanum</taxon>
    </lineage>
</organism>
<name>A0A9J5XV48_SOLCO</name>